<dbReference type="VEuPathDB" id="VectorBase:ASTE002412"/>
<proteinExistence type="predicted"/>
<dbReference type="OMA" id="EQYVQMS"/>
<accession>A0A182Y590</accession>
<dbReference type="InterPro" id="IPR026516">
    <property type="entry name" value="THAP1/10"/>
</dbReference>
<keyword evidence="2" id="KW-0863">Zinc-finger</keyword>
<evidence type="ECO:0000256" key="2">
    <source>
        <dbReference type="ARBA" id="ARBA00022771"/>
    </source>
</evidence>
<reference evidence="5" key="2">
    <citation type="submission" date="2020-05" db="UniProtKB">
        <authorList>
            <consortium name="EnsemblMetazoa"/>
        </authorList>
    </citation>
    <scope>IDENTIFICATION</scope>
    <source>
        <strain evidence="5">Indian</strain>
    </source>
</reference>
<keyword evidence="6" id="KW-1185">Reference proteome</keyword>
<dbReference type="SMART" id="SM00692">
    <property type="entry name" value="DM3"/>
    <property type="match status" value="1"/>
</dbReference>
<organism evidence="5 6">
    <name type="scientific">Anopheles stephensi</name>
    <name type="common">Indo-Pakistan malaria mosquito</name>
    <dbReference type="NCBI Taxonomy" id="30069"/>
    <lineage>
        <taxon>Eukaryota</taxon>
        <taxon>Metazoa</taxon>
        <taxon>Ecdysozoa</taxon>
        <taxon>Arthropoda</taxon>
        <taxon>Hexapoda</taxon>
        <taxon>Insecta</taxon>
        <taxon>Pterygota</taxon>
        <taxon>Neoptera</taxon>
        <taxon>Endopterygota</taxon>
        <taxon>Diptera</taxon>
        <taxon>Nematocera</taxon>
        <taxon>Culicoidea</taxon>
        <taxon>Culicidae</taxon>
        <taxon>Anophelinae</taxon>
        <taxon>Anopheles</taxon>
    </lineage>
</organism>
<dbReference type="InterPro" id="IPR006612">
    <property type="entry name" value="THAP_Znf"/>
</dbReference>
<keyword evidence="3" id="KW-0862">Zinc</keyword>
<dbReference type="PROSITE" id="PS50950">
    <property type="entry name" value="ZF_THAP"/>
    <property type="match status" value="1"/>
</dbReference>
<evidence type="ECO:0000313" key="6">
    <source>
        <dbReference type="Proteomes" id="UP000076408"/>
    </source>
</evidence>
<dbReference type="STRING" id="30069.A0A182Y590"/>
<protein>
    <submittedName>
        <fullName evidence="5">Uncharacterized protein</fullName>
    </submittedName>
</protein>
<keyword evidence="1" id="KW-0479">Metal-binding</keyword>
<dbReference type="SMART" id="SM00980">
    <property type="entry name" value="THAP"/>
    <property type="match status" value="1"/>
</dbReference>
<dbReference type="GO" id="GO:0043565">
    <property type="term" value="F:sequence-specific DNA binding"/>
    <property type="evidence" value="ECO:0007669"/>
    <property type="project" value="InterPro"/>
</dbReference>
<dbReference type="Proteomes" id="UP000076408">
    <property type="component" value="Unassembled WGS sequence"/>
</dbReference>
<dbReference type="SUPFAM" id="SSF57716">
    <property type="entry name" value="Glucocorticoid receptor-like (DNA-binding domain)"/>
    <property type="match status" value="1"/>
</dbReference>
<name>A0A182Y590_ANOST</name>
<dbReference type="AlphaFoldDB" id="A0A182Y590"/>
<keyword evidence="4" id="KW-0238">DNA-binding</keyword>
<dbReference type="Pfam" id="PF05485">
    <property type="entry name" value="THAP"/>
    <property type="match status" value="1"/>
</dbReference>
<evidence type="ECO:0000256" key="4">
    <source>
        <dbReference type="ARBA" id="ARBA00023125"/>
    </source>
</evidence>
<sequence>MNTFRSNVNKKYCSYFECGNNSVTNPTVTFFAFPKQPDRCETWVKAAGVPEHLVENRMHRFLCERHFPNIYICRSQRRTLLLANAVPYPYKEPGEESDQEEELEIMEDLVEDTTVDSGDMLEAFHDDKDSMDDQQETEPVIINANKLLPAIGTINERVTLNIQPSTSRMDYSRKRNAVAVKIADMKVKLSTSQNEPTIGSPITLNKDTNIKTVQLDGSTVRLVPAPKMLRLTPVGSQKERSEEKPAKEVCIRAALKSPVSSSTNAIEIIEQNDDTSASKSSDDTVLEKDDKISEFIFKGEEYVQMPKEHYLKQINRLKRSAAFYQNIVRNMRELLDQADPTSALDC</sequence>
<reference evidence="6" key="1">
    <citation type="journal article" date="2014" name="Genome Biol.">
        <title>Genome analysis of a major urban malaria vector mosquito, Anopheles stephensi.</title>
        <authorList>
            <person name="Jiang X."/>
            <person name="Peery A."/>
            <person name="Hall A.B."/>
            <person name="Sharma A."/>
            <person name="Chen X.G."/>
            <person name="Waterhouse R.M."/>
            <person name="Komissarov A."/>
            <person name="Riehle M.M."/>
            <person name="Shouche Y."/>
            <person name="Sharakhova M.V."/>
            <person name="Lawson D."/>
            <person name="Pakpour N."/>
            <person name="Arensburger P."/>
            <person name="Davidson V.L."/>
            <person name="Eiglmeier K."/>
            <person name="Emrich S."/>
            <person name="George P."/>
            <person name="Kennedy R.C."/>
            <person name="Mane S.P."/>
            <person name="Maslen G."/>
            <person name="Oringanje C."/>
            <person name="Qi Y."/>
            <person name="Settlage R."/>
            <person name="Tojo M."/>
            <person name="Tubio J.M."/>
            <person name="Unger M.F."/>
            <person name="Wang B."/>
            <person name="Vernick K.D."/>
            <person name="Ribeiro J.M."/>
            <person name="James A.A."/>
            <person name="Michel K."/>
            <person name="Riehle M.A."/>
            <person name="Luckhart S."/>
            <person name="Sharakhov I.V."/>
            <person name="Tu Z."/>
        </authorList>
    </citation>
    <scope>NUCLEOTIDE SEQUENCE [LARGE SCALE GENOMIC DNA]</scope>
    <source>
        <strain evidence="6">Indian</strain>
    </source>
</reference>
<dbReference type="PANTHER" id="PTHR46600">
    <property type="entry name" value="THAP DOMAIN-CONTAINING"/>
    <property type="match status" value="1"/>
</dbReference>
<dbReference type="GeneID" id="118506442"/>
<dbReference type="EnsemblMetazoa" id="ASTEI03626-RA">
    <property type="protein sequence ID" value="ASTEI03626-PA"/>
    <property type="gene ID" value="ASTEI03626"/>
</dbReference>
<evidence type="ECO:0000256" key="3">
    <source>
        <dbReference type="ARBA" id="ARBA00022833"/>
    </source>
</evidence>
<dbReference type="CTD" id="40579"/>
<dbReference type="VEuPathDB" id="VectorBase:ASTEI20_043274"/>
<dbReference type="VEuPathDB" id="VectorBase:ASTEI03626"/>
<dbReference type="PANTHER" id="PTHR46600:SF11">
    <property type="entry name" value="THAP DOMAIN-CONTAINING PROTEIN 10"/>
    <property type="match status" value="1"/>
</dbReference>
<dbReference type="GO" id="GO:0008270">
    <property type="term" value="F:zinc ion binding"/>
    <property type="evidence" value="ECO:0007669"/>
    <property type="project" value="UniProtKB-KW"/>
</dbReference>
<evidence type="ECO:0000256" key="1">
    <source>
        <dbReference type="ARBA" id="ARBA00022723"/>
    </source>
</evidence>
<evidence type="ECO:0000313" key="5">
    <source>
        <dbReference type="EnsemblMetazoa" id="ASTEI03626-PA"/>
    </source>
</evidence>
<dbReference type="RefSeq" id="XP_035899470.1">
    <property type="nucleotide sequence ID" value="XM_036043577.1"/>
</dbReference>